<dbReference type="InterPro" id="IPR056600">
    <property type="entry name" value="GBD_T9SS_assoc"/>
</dbReference>
<feature type="chain" id="PRO_5029784766" evidence="2">
    <location>
        <begin position="23"/>
        <end position="567"/>
    </location>
</feature>
<comment type="caution">
    <text evidence="4">The sequence shown here is derived from an EMBL/GenBank/DDBJ whole genome shotgun (WGS) entry which is preliminary data.</text>
</comment>
<dbReference type="InterPro" id="IPR026444">
    <property type="entry name" value="Secre_tail"/>
</dbReference>
<evidence type="ECO:0000256" key="2">
    <source>
        <dbReference type="SAM" id="SignalP"/>
    </source>
</evidence>
<sequence>MKNLRFSIITLISFLFAGTAFSSVCTTASNVTPREALSQSPVSGSFAAESFSGDPECVGPDGQADAWYRFTANSTKMFVRVSGTGDLDLALEVVNSCGGAVLACENNSGSAGIETASLSGLTIGNTYYFRTYHVGAAPAISQSFTVAVSFIPLVELRPELCGISDYTTNDILKSTQPSYSTPLVYYQWRFEELEAPFNVYERIALVPTNPNYRLKWLGEIAYNRSYSVSVRIAVNPGSTVGEYGPACIIQLQEDVLTTQLEDQYANGIFDFCDVVGADPVGGADRYRWEFFDFTNTLNVYGDNSQRLLRLSKVPGLRRGQTYIVKVFAEVEGMESPAGENSFLTINNAVPNTGLRNDFYPCGATYPINSQVQAVEICRAQNYTWRFRNTSQPQADLIYTRTDGSRFIRLEWVTGLIPGDNYNVDVKARQGFKNGDYSAVCNITVGASTSGFVGEVYALYDDEEYIDHDPNNDIYYEVELASEIELVVMNNGSAASEGIVFDISSSDVNSDTRLELYDLNGRLIADRTEYVVREGNRITWKIPGFTSGIYLLRAVNGENVVTKKVSVF</sequence>
<feature type="signal peptide" evidence="2">
    <location>
        <begin position="1"/>
        <end position="22"/>
    </location>
</feature>
<dbReference type="Proteomes" id="UP000486602">
    <property type="component" value="Unassembled WGS sequence"/>
</dbReference>
<reference evidence="4 5" key="1">
    <citation type="submission" date="2020-02" db="EMBL/GenBank/DDBJ databases">
        <title>Out from the shadows clarifying the taxonomy of the family Cryomorphaceae and related taxa by utilizing the GTDB taxonomic framework.</title>
        <authorList>
            <person name="Bowman J.P."/>
        </authorList>
    </citation>
    <scope>NUCLEOTIDE SEQUENCE [LARGE SCALE GENOMIC DNA]</scope>
    <source>
        <strain evidence="4 5">QSSC 1-22</strain>
    </source>
</reference>
<dbReference type="NCBIfam" id="TIGR04183">
    <property type="entry name" value="Por_Secre_tail"/>
    <property type="match status" value="1"/>
</dbReference>
<protein>
    <submittedName>
        <fullName evidence="4">T9SS type A sorting domain-containing protein</fullName>
    </submittedName>
</protein>
<name>A0A7K3WU27_9FLAO</name>
<accession>A0A7K3WU27</accession>
<gene>
    <name evidence="4" type="ORF">G3O08_16925</name>
</gene>
<dbReference type="RefSeq" id="WP_163286643.1">
    <property type="nucleotide sequence ID" value="NZ_JAAGVY010000043.1"/>
</dbReference>
<dbReference type="AlphaFoldDB" id="A0A7K3WU27"/>
<proteinExistence type="predicted"/>
<dbReference type="Pfam" id="PF23759">
    <property type="entry name" value="GBD_T9SS_assoc"/>
    <property type="match status" value="1"/>
</dbReference>
<evidence type="ECO:0000259" key="3">
    <source>
        <dbReference type="Pfam" id="PF23759"/>
    </source>
</evidence>
<evidence type="ECO:0000256" key="1">
    <source>
        <dbReference type="ARBA" id="ARBA00022729"/>
    </source>
</evidence>
<evidence type="ECO:0000313" key="5">
    <source>
        <dbReference type="Proteomes" id="UP000486602"/>
    </source>
</evidence>
<evidence type="ECO:0000313" key="4">
    <source>
        <dbReference type="EMBL" id="NEN25187.1"/>
    </source>
</evidence>
<dbReference type="EMBL" id="JAAGVY010000043">
    <property type="protein sequence ID" value="NEN25187.1"/>
    <property type="molecule type" value="Genomic_DNA"/>
</dbReference>
<feature type="domain" description="T9SS-like galactose binding" evidence="3">
    <location>
        <begin position="25"/>
        <end position="144"/>
    </location>
</feature>
<keyword evidence="1 2" id="KW-0732">Signal</keyword>
<organism evidence="4 5">
    <name type="scientific">Cryomorpha ignava</name>
    <dbReference type="NCBI Taxonomy" id="101383"/>
    <lineage>
        <taxon>Bacteria</taxon>
        <taxon>Pseudomonadati</taxon>
        <taxon>Bacteroidota</taxon>
        <taxon>Flavobacteriia</taxon>
        <taxon>Flavobacteriales</taxon>
        <taxon>Cryomorphaceae</taxon>
        <taxon>Cryomorpha</taxon>
    </lineage>
</organism>
<keyword evidence="5" id="KW-1185">Reference proteome</keyword>